<dbReference type="HOGENOM" id="CLU_443715_0_0_1"/>
<dbReference type="SUPFAM" id="SSF51735">
    <property type="entry name" value="NAD(P)-binding Rossmann-fold domains"/>
    <property type="match status" value="1"/>
</dbReference>
<feature type="compositionally biased region" description="Low complexity" evidence="4">
    <location>
        <begin position="567"/>
        <end position="577"/>
    </location>
</feature>
<feature type="compositionally biased region" description="Basic and acidic residues" evidence="4">
    <location>
        <begin position="459"/>
        <end position="478"/>
    </location>
</feature>
<dbReference type="InterPro" id="IPR020904">
    <property type="entry name" value="Sc_DH/Rdtase_CS"/>
</dbReference>
<evidence type="ECO:0000313" key="7">
    <source>
        <dbReference type="Proteomes" id="UP000006591"/>
    </source>
</evidence>
<accession>A0A0E0G727</accession>
<keyword evidence="5" id="KW-1133">Transmembrane helix</keyword>
<dbReference type="PRINTS" id="PR00081">
    <property type="entry name" value="GDHRDH"/>
</dbReference>
<evidence type="ECO:0000256" key="3">
    <source>
        <dbReference type="ARBA" id="ARBA00023002"/>
    </source>
</evidence>
<dbReference type="EnsemblPlants" id="ONIVA02G19390.1">
    <property type="protein sequence ID" value="ONIVA02G19390.1"/>
    <property type="gene ID" value="ONIVA02G19390"/>
</dbReference>
<organism evidence="6">
    <name type="scientific">Oryza nivara</name>
    <name type="common">Indian wild rice</name>
    <name type="synonym">Oryza sativa f. spontanea</name>
    <dbReference type="NCBI Taxonomy" id="4536"/>
    <lineage>
        <taxon>Eukaryota</taxon>
        <taxon>Viridiplantae</taxon>
        <taxon>Streptophyta</taxon>
        <taxon>Embryophyta</taxon>
        <taxon>Tracheophyta</taxon>
        <taxon>Spermatophyta</taxon>
        <taxon>Magnoliopsida</taxon>
        <taxon>Liliopsida</taxon>
        <taxon>Poales</taxon>
        <taxon>Poaceae</taxon>
        <taxon>BOP clade</taxon>
        <taxon>Oryzoideae</taxon>
        <taxon>Oryzeae</taxon>
        <taxon>Oryzinae</taxon>
        <taxon>Oryza</taxon>
    </lineage>
</organism>
<evidence type="ECO:0000256" key="1">
    <source>
        <dbReference type="ARBA" id="ARBA00004606"/>
    </source>
</evidence>
<comment type="subcellular location">
    <subcellularLocation>
        <location evidence="1">Membrane</location>
        <topology evidence="1">Single-pass type II membrane protein</topology>
    </subcellularLocation>
</comment>
<feature type="compositionally biased region" description="Pro residues" evidence="4">
    <location>
        <begin position="504"/>
        <end position="513"/>
    </location>
</feature>
<reference evidence="6" key="1">
    <citation type="submission" date="2015-04" db="UniProtKB">
        <authorList>
            <consortium name="EnsemblPlants"/>
        </authorList>
    </citation>
    <scope>IDENTIFICATION</scope>
    <source>
        <strain evidence="6">SL10</strain>
    </source>
</reference>
<dbReference type="eggNOG" id="KOG1205">
    <property type="taxonomic scope" value="Eukaryota"/>
</dbReference>
<dbReference type="Gramene" id="ONIVA02G19390.1">
    <property type="protein sequence ID" value="ONIVA02G19390.1"/>
    <property type="gene ID" value="ONIVA02G19390"/>
</dbReference>
<dbReference type="GO" id="GO:0005829">
    <property type="term" value="C:cytosol"/>
    <property type="evidence" value="ECO:0007669"/>
    <property type="project" value="TreeGrafter"/>
</dbReference>
<feature type="compositionally biased region" description="Basic and acidic residues" evidence="4">
    <location>
        <begin position="430"/>
        <end position="450"/>
    </location>
</feature>
<dbReference type="PANTHER" id="PTHR43391:SF37">
    <property type="entry name" value="OS02G0511100 PROTEIN"/>
    <property type="match status" value="1"/>
</dbReference>
<dbReference type="PROSITE" id="PS00061">
    <property type="entry name" value="ADH_SHORT"/>
    <property type="match status" value="1"/>
</dbReference>
<sequence length="616" mass="67275">MGRVYLAIHSVLMHVVAALVVLVYIPLSVPVRLFLWAFVKPLRREQLRGKVVLITGASSGIGEELAYQYASKGASLALVARRKQALKSVAAAARERGAPDVLVLHADVTDAGQSRRAVEETIAHYGKLNHLVANAGIWSTCPFDEITNITAFTTIMISCTGYFEACNNKSKGIVYMNFKDVNFWGAVYPTYYALPHLKASRGKLVVCSSAAGTVATSRMSFYNASKAAVLRFYETLRAELGSEVGVTILTHGYVESEMTMGKAVQKDGVLVVDEEARDNTGSPSPNLSLSLEQKGEMDLYLMFHSVLMHVAAALVVLVYIPLSMPVKLFLWAFVKPLRKESLRGKVVLITGASSGIGEARDCLLEVEESWACSGRRTGADGGRWTAPSRQRPSGGGCGRGARGRAADGGVAATRTGAGDEVPLRVPLRASRGEVDSVDEAERRAATDRWTRRARRTAAKKREAADRRTRQGRRAAAERRTRRARRAAVERQTRMPLRPARSPLLLPPGPPPHPHPSRDSLRARWLVDAVDLATGRAERYVERHLVAGSRRPPPAPVRRARSCLRSAVAATPPSAARPRAPRPQPPPLGLRHDAVVRRPPPCAAARRSLLRVSHRRR</sequence>
<comment type="similarity">
    <text evidence="2">Belongs to the short-chain dehydrogenases/reductases (SDR) family.</text>
</comment>
<name>A0A0E0G727_ORYNI</name>
<dbReference type="Gene3D" id="3.40.50.720">
    <property type="entry name" value="NAD(P)-binding Rossmann-like Domain"/>
    <property type="match status" value="1"/>
</dbReference>
<dbReference type="InterPro" id="IPR002347">
    <property type="entry name" value="SDR_fam"/>
</dbReference>
<dbReference type="Proteomes" id="UP000006591">
    <property type="component" value="Chromosome 2"/>
</dbReference>
<dbReference type="STRING" id="4536.A0A0E0G727"/>
<feature type="transmembrane region" description="Helical" evidence="5">
    <location>
        <begin position="12"/>
        <end position="39"/>
    </location>
</feature>
<evidence type="ECO:0000256" key="2">
    <source>
        <dbReference type="ARBA" id="ARBA00006484"/>
    </source>
</evidence>
<reference evidence="6" key="2">
    <citation type="submission" date="2018-04" db="EMBL/GenBank/DDBJ databases">
        <title>OnivRS2 (Oryza nivara Reference Sequence Version 2).</title>
        <authorList>
            <person name="Zhang J."/>
            <person name="Kudrna D."/>
            <person name="Lee S."/>
            <person name="Talag J."/>
            <person name="Rajasekar S."/>
            <person name="Welchert J."/>
            <person name="Hsing Y.-I."/>
            <person name="Wing R.A."/>
        </authorList>
    </citation>
    <scope>NUCLEOTIDE SEQUENCE [LARGE SCALE GENOMIC DNA]</scope>
    <source>
        <strain evidence="6">SL10</strain>
    </source>
</reference>
<dbReference type="AlphaFoldDB" id="A0A0E0G727"/>
<dbReference type="Pfam" id="PF00106">
    <property type="entry name" value="adh_short"/>
    <property type="match status" value="2"/>
</dbReference>
<proteinExistence type="inferred from homology"/>
<keyword evidence="7" id="KW-1185">Reference proteome</keyword>
<feature type="compositionally biased region" description="Low complexity" evidence="4">
    <location>
        <begin position="493"/>
        <end position="503"/>
    </location>
</feature>
<dbReference type="PANTHER" id="PTHR43391">
    <property type="entry name" value="RETINOL DEHYDROGENASE-RELATED"/>
    <property type="match status" value="1"/>
</dbReference>
<dbReference type="GO" id="GO:0016491">
    <property type="term" value="F:oxidoreductase activity"/>
    <property type="evidence" value="ECO:0007669"/>
    <property type="project" value="UniProtKB-KW"/>
</dbReference>
<dbReference type="GO" id="GO:0016020">
    <property type="term" value="C:membrane"/>
    <property type="evidence" value="ECO:0007669"/>
    <property type="project" value="UniProtKB-SubCell"/>
</dbReference>
<evidence type="ECO:0000256" key="5">
    <source>
        <dbReference type="SAM" id="Phobius"/>
    </source>
</evidence>
<evidence type="ECO:0000256" key="4">
    <source>
        <dbReference type="SAM" id="MobiDB-lite"/>
    </source>
</evidence>
<feature type="compositionally biased region" description="Basic residues" evidence="4">
    <location>
        <begin position="607"/>
        <end position="616"/>
    </location>
</feature>
<keyword evidence="3" id="KW-0560">Oxidoreductase</keyword>
<feature type="compositionally biased region" description="Low complexity" evidence="4">
    <location>
        <begin position="407"/>
        <end position="419"/>
    </location>
</feature>
<evidence type="ECO:0000313" key="6">
    <source>
        <dbReference type="EnsemblPlants" id="ONIVA02G19390.1"/>
    </source>
</evidence>
<feature type="transmembrane region" description="Helical" evidence="5">
    <location>
        <begin position="299"/>
        <end position="320"/>
    </location>
</feature>
<keyword evidence="5" id="KW-0812">Transmembrane</keyword>
<keyword evidence="5" id="KW-0472">Membrane</keyword>
<feature type="region of interest" description="Disordered" evidence="4">
    <location>
        <begin position="377"/>
        <end position="519"/>
    </location>
</feature>
<dbReference type="InterPro" id="IPR036291">
    <property type="entry name" value="NAD(P)-bd_dom_sf"/>
</dbReference>
<feature type="region of interest" description="Disordered" evidence="4">
    <location>
        <begin position="567"/>
        <end position="616"/>
    </location>
</feature>
<protein>
    <submittedName>
        <fullName evidence="6">Uncharacterized protein</fullName>
    </submittedName>
</protein>